<comment type="similarity">
    <text evidence="1">Belongs to the palA/RIM20 family.</text>
</comment>
<evidence type="ECO:0000313" key="5">
    <source>
        <dbReference type="EMBL" id="KDQ14864.1"/>
    </source>
</evidence>
<dbReference type="Gene3D" id="1.25.40.280">
    <property type="entry name" value="alix/aip1 like domains"/>
    <property type="match status" value="1"/>
</dbReference>
<dbReference type="Proteomes" id="UP000027195">
    <property type="component" value="Unassembled WGS sequence"/>
</dbReference>
<dbReference type="GO" id="GO:0005768">
    <property type="term" value="C:endosome"/>
    <property type="evidence" value="ECO:0007669"/>
    <property type="project" value="TreeGrafter"/>
</dbReference>
<evidence type="ECO:0000313" key="6">
    <source>
        <dbReference type="Proteomes" id="UP000027195"/>
    </source>
</evidence>
<proteinExistence type="inferred from homology"/>
<reference evidence="6" key="1">
    <citation type="journal article" date="2014" name="Proc. Natl. Acad. Sci. U.S.A.">
        <title>Extensive sampling of basidiomycete genomes demonstrates inadequacy of the white-rot/brown-rot paradigm for wood decay fungi.</title>
        <authorList>
            <person name="Riley R."/>
            <person name="Salamov A.A."/>
            <person name="Brown D.W."/>
            <person name="Nagy L.G."/>
            <person name="Floudas D."/>
            <person name="Held B.W."/>
            <person name="Levasseur A."/>
            <person name="Lombard V."/>
            <person name="Morin E."/>
            <person name="Otillar R."/>
            <person name="Lindquist E.A."/>
            <person name="Sun H."/>
            <person name="LaButti K.M."/>
            <person name="Schmutz J."/>
            <person name="Jabbour D."/>
            <person name="Luo H."/>
            <person name="Baker S.E."/>
            <person name="Pisabarro A.G."/>
            <person name="Walton J.D."/>
            <person name="Blanchette R.A."/>
            <person name="Henrissat B."/>
            <person name="Martin F."/>
            <person name="Cullen D."/>
            <person name="Hibbett D.S."/>
            <person name="Grigoriev I.V."/>
        </authorList>
    </citation>
    <scope>NUCLEOTIDE SEQUENCE [LARGE SCALE GENOMIC DNA]</scope>
    <source>
        <strain evidence="6">FD-172 SS1</strain>
    </source>
</reference>
<feature type="region of interest" description="Disordered" evidence="3">
    <location>
        <begin position="570"/>
        <end position="592"/>
    </location>
</feature>
<sequence length="878" mass="97994">MPNQLVFPFKRTAPAAVKASLREYIQANHTDTHPDAFKWDISRWDTLRKEALGGQVHESSVDSALEYHAQLVFILTKLPPDIGLSITYYPAFPSSTSQLLTLPNLFYERACVLFNLASLYCQLASAQDRISAEGIKRASNQFQLSAGVLSYLIAEVLPPLQSSLESSQTPTSLPPDLSEPFLLSLEWLMLAQAQECSWQKAVSGKLAHYSLHPQYLTLIRAADQLKNGVVAKLASQVSIFYSSSLSALDSAPASVKSTFPQGWIPHLQTKMHHFDAAAQYRKSLDEADSNNYGNQIGRLQIAQVAANKAADIARKGRVQKNVQEDVKSLVGMIGIDLARVDRDNGLIYHQDVPAISSLPPVPGAAIARLVSPPGLSNPSSVVGTEVILGGLEGWGVRTACDIYNDRKNNWIREEILDVQRQLDANSSQTLSSLNLPSSLDALQKPIGLPPSLLRKAEEVRLEGAEEKVNHTIEDIHRLRDICRETIEEALDILDAEATEDEQYRDAFKEDEWTRTPSHEANWELTDQATRYRDVLDRAGESDAVVENKWEEWEDRVKVLGWDEAKIEATVPTTTHSSSSARSLKTSSSQTQKHVRNLRSSLEVLDDILLARSTLVSQVQQFASGDDIKPRIMREAAGIERWIEVNPAMFEDTLEEEMGKYERYREKMEQSKASQEELLEKIKTQNELFLQSRKDDPAVKAREQALQSLDIAYHRYREICGNLEEGLKFYNDFTGILCKFRDSCKEWVRQRREDVSWLTDSFGHVSLTPTTASSVQEAEPSPESSPPRAQELSLGSPSPVHPPVVMKSRPVLDLPPPDSDEWEETPMFHPPQPPSHPPAPPQDASVHAPAGGAGASAEMDRERTVRRSKRTRTSVLPGR</sequence>
<feature type="domain" description="BRO1" evidence="4">
    <location>
        <begin position="3"/>
        <end position="524"/>
    </location>
</feature>
<feature type="region of interest" description="Disordered" evidence="3">
    <location>
        <begin position="769"/>
        <end position="878"/>
    </location>
</feature>
<dbReference type="Gene3D" id="1.20.120.560">
    <property type="entry name" value="alix/aip1 in complex with the ypdl late domain"/>
    <property type="match status" value="1"/>
</dbReference>
<dbReference type="Pfam" id="PF03097">
    <property type="entry name" value="BRO1"/>
    <property type="match status" value="1"/>
</dbReference>
<feature type="compositionally biased region" description="Pro residues" evidence="3">
    <location>
        <begin position="827"/>
        <end position="840"/>
    </location>
</feature>
<dbReference type="STRING" id="930990.A0A067MH79"/>
<dbReference type="AlphaFoldDB" id="A0A067MH79"/>
<dbReference type="PROSITE" id="PS51180">
    <property type="entry name" value="BRO1"/>
    <property type="match status" value="1"/>
</dbReference>
<dbReference type="PANTHER" id="PTHR23030">
    <property type="entry name" value="PCD6 INTERACTING PROTEIN-RELATED"/>
    <property type="match status" value="1"/>
</dbReference>
<gene>
    <name evidence="5" type="ORF">BOTBODRAFT_158886</name>
</gene>
<evidence type="ECO:0000256" key="1">
    <source>
        <dbReference type="ARBA" id="ARBA00038154"/>
    </source>
</evidence>
<feature type="compositionally biased region" description="Low complexity" evidence="3">
    <location>
        <begin position="771"/>
        <end position="790"/>
    </location>
</feature>
<protein>
    <recommendedName>
        <fullName evidence="4">BRO1 domain-containing protein</fullName>
    </recommendedName>
</protein>
<keyword evidence="2" id="KW-0175">Coiled coil</keyword>
<name>A0A067MH79_BOTB1</name>
<feature type="compositionally biased region" description="Low complexity" evidence="3">
    <location>
        <begin position="572"/>
        <end position="590"/>
    </location>
</feature>
<dbReference type="PANTHER" id="PTHR23030:SF39">
    <property type="entry name" value="PROGRAMMED CELL DEATH 6-INTERACTING PROTEIN"/>
    <property type="match status" value="1"/>
</dbReference>
<dbReference type="InterPro" id="IPR025304">
    <property type="entry name" value="ALIX_V_dom"/>
</dbReference>
<keyword evidence="6" id="KW-1185">Reference proteome</keyword>
<dbReference type="InParanoid" id="A0A067MH79"/>
<dbReference type="OrthoDB" id="64867at2759"/>
<dbReference type="EMBL" id="KL198035">
    <property type="protein sequence ID" value="KDQ14864.1"/>
    <property type="molecule type" value="Genomic_DNA"/>
</dbReference>
<evidence type="ECO:0000256" key="2">
    <source>
        <dbReference type="SAM" id="Coils"/>
    </source>
</evidence>
<dbReference type="InterPro" id="IPR038499">
    <property type="entry name" value="BRO1_sf"/>
</dbReference>
<organism evidence="5 6">
    <name type="scientific">Botryobasidium botryosum (strain FD-172 SS1)</name>
    <dbReference type="NCBI Taxonomy" id="930990"/>
    <lineage>
        <taxon>Eukaryota</taxon>
        <taxon>Fungi</taxon>
        <taxon>Dikarya</taxon>
        <taxon>Basidiomycota</taxon>
        <taxon>Agaricomycotina</taxon>
        <taxon>Agaricomycetes</taxon>
        <taxon>Cantharellales</taxon>
        <taxon>Botryobasidiaceae</taxon>
        <taxon>Botryobasidium</taxon>
    </lineage>
</organism>
<dbReference type="HOGENOM" id="CLU_007181_2_1_1"/>
<accession>A0A067MH79</accession>
<evidence type="ECO:0000259" key="4">
    <source>
        <dbReference type="PROSITE" id="PS51180"/>
    </source>
</evidence>
<dbReference type="Gene3D" id="1.20.140.50">
    <property type="entry name" value="alix/aip1 like domains"/>
    <property type="match status" value="1"/>
</dbReference>
<feature type="coiled-coil region" evidence="2">
    <location>
        <begin position="650"/>
        <end position="684"/>
    </location>
</feature>
<evidence type="ECO:0000256" key="3">
    <source>
        <dbReference type="SAM" id="MobiDB-lite"/>
    </source>
</evidence>
<dbReference type="Pfam" id="PF13949">
    <property type="entry name" value="ALIX_LYPXL_bnd"/>
    <property type="match status" value="1"/>
</dbReference>
<dbReference type="SMART" id="SM01041">
    <property type="entry name" value="BRO1"/>
    <property type="match status" value="1"/>
</dbReference>
<dbReference type="InterPro" id="IPR004328">
    <property type="entry name" value="BRO1_dom"/>
</dbReference>